<proteinExistence type="predicted"/>
<evidence type="ECO:0000313" key="3">
    <source>
        <dbReference type="Proteomes" id="UP000190867"/>
    </source>
</evidence>
<dbReference type="Pfam" id="PF04480">
    <property type="entry name" value="DUF559"/>
    <property type="match status" value="1"/>
</dbReference>
<dbReference type="PANTHER" id="PTHR38590">
    <property type="entry name" value="BLL0828 PROTEIN"/>
    <property type="match status" value="1"/>
</dbReference>
<sequence length="119" mass="14110">MKPYIKSLKSNSQKLRTAQTEAEKRLWYRIRNDQLGVRFYRQKPLLSYIVDFYCPKAKLVIELDGGQHYEPEHQANDKIRDAELGSLGLTVLRFDNYRVMTEIENVIEEIWVYLQSVAK</sequence>
<dbReference type="CDD" id="cd01038">
    <property type="entry name" value="Endonuclease_DUF559"/>
    <property type="match status" value="1"/>
</dbReference>
<evidence type="ECO:0000259" key="1">
    <source>
        <dbReference type="Pfam" id="PF04480"/>
    </source>
</evidence>
<dbReference type="RefSeq" id="WP_078236334.1">
    <property type="nucleotide sequence ID" value="NZ_MUYA01000004.1"/>
</dbReference>
<keyword evidence="3" id="KW-1185">Reference proteome</keyword>
<dbReference type="InterPro" id="IPR007569">
    <property type="entry name" value="DUF559"/>
</dbReference>
<comment type="caution">
    <text evidence="2">The sequence shown here is derived from an EMBL/GenBank/DDBJ whole genome shotgun (WGS) entry which is preliminary data.</text>
</comment>
<dbReference type="AlphaFoldDB" id="A0A1T0ATP2"/>
<name>A0A1T0ATP2_9PAST</name>
<evidence type="ECO:0000313" key="2">
    <source>
        <dbReference type="EMBL" id="OOR99742.1"/>
    </source>
</evidence>
<gene>
    <name evidence="2" type="ORF">B0187_02740</name>
</gene>
<dbReference type="Gene3D" id="3.40.960.10">
    <property type="entry name" value="VSR Endonuclease"/>
    <property type="match status" value="1"/>
</dbReference>
<dbReference type="PANTHER" id="PTHR38590:SF1">
    <property type="entry name" value="BLL0828 PROTEIN"/>
    <property type="match status" value="1"/>
</dbReference>
<dbReference type="Proteomes" id="UP000190867">
    <property type="component" value="Unassembled WGS sequence"/>
</dbReference>
<protein>
    <recommendedName>
        <fullName evidence="1">DUF559 domain-containing protein</fullName>
    </recommendedName>
</protein>
<dbReference type="InterPro" id="IPR047216">
    <property type="entry name" value="Endonuclease_DUF559_bact"/>
</dbReference>
<reference evidence="2 3" key="1">
    <citation type="submission" date="2017-02" db="EMBL/GenBank/DDBJ databases">
        <title>Draft genome sequence of Haemophilus paracuniculus CCUG 43573 type strain.</title>
        <authorList>
            <person name="Engstrom-Jakobsson H."/>
            <person name="Salva-Serra F."/>
            <person name="Thorell K."/>
            <person name="Gonzales-Siles L."/>
            <person name="Karlsson R."/>
            <person name="Boulund F."/>
            <person name="Engstrand L."/>
            <person name="Kristiansson E."/>
            <person name="Moore E."/>
        </authorList>
    </citation>
    <scope>NUCLEOTIDE SEQUENCE [LARGE SCALE GENOMIC DNA]</scope>
    <source>
        <strain evidence="2 3">CCUG 43573</strain>
    </source>
</reference>
<dbReference type="InterPro" id="IPR011335">
    <property type="entry name" value="Restrct_endonuc-II-like"/>
</dbReference>
<accession>A0A1T0ATP2</accession>
<dbReference type="OrthoDB" id="9798754at2"/>
<dbReference type="STRING" id="734.B0187_02740"/>
<feature type="domain" description="DUF559" evidence="1">
    <location>
        <begin position="7"/>
        <end position="114"/>
    </location>
</feature>
<organism evidence="2 3">
    <name type="scientific">Haemophilus paracuniculus</name>
    <dbReference type="NCBI Taxonomy" id="734"/>
    <lineage>
        <taxon>Bacteria</taxon>
        <taxon>Pseudomonadati</taxon>
        <taxon>Pseudomonadota</taxon>
        <taxon>Gammaproteobacteria</taxon>
        <taxon>Pasteurellales</taxon>
        <taxon>Pasteurellaceae</taxon>
        <taxon>Haemophilus</taxon>
    </lineage>
</organism>
<dbReference type="SUPFAM" id="SSF52980">
    <property type="entry name" value="Restriction endonuclease-like"/>
    <property type="match status" value="1"/>
</dbReference>
<dbReference type="EMBL" id="MUYA01000004">
    <property type="protein sequence ID" value="OOR99742.1"/>
    <property type="molecule type" value="Genomic_DNA"/>
</dbReference>